<protein>
    <submittedName>
        <fullName evidence="2">DUF3159 domain-containing protein</fullName>
    </submittedName>
</protein>
<evidence type="ECO:0000313" key="2">
    <source>
        <dbReference type="EMBL" id="MFC3986574.1"/>
    </source>
</evidence>
<proteinExistence type="predicted"/>
<dbReference type="Pfam" id="PF11361">
    <property type="entry name" value="DUF3159"/>
    <property type="match status" value="1"/>
</dbReference>
<feature type="transmembrane region" description="Helical" evidence="1">
    <location>
        <begin position="148"/>
        <end position="167"/>
    </location>
</feature>
<keyword evidence="1" id="KW-0472">Membrane</keyword>
<keyword evidence="3" id="KW-1185">Reference proteome</keyword>
<comment type="caution">
    <text evidence="2">The sequence shown here is derived from an EMBL/GenBank/DDBJ whole genome shotgun (WGS) entry which is preliminary data.</text>
</comment>
<keyword evidence="1" id="KW-0812">Transmembrane</keyword>
<evidence type="ECO:0000313" key="3">
    <source>
        <dbReference type="Proteomes" id="UP001595698"/>
    </source>
</evidence>
<feature type="transmembrane region" description="Helical" evidence="1">
    <location>
        <begin position="173"/>
        <end position="194"/>
    </location>
</feature>
<organism evidence="2 3">
    <name type="scientific">Streptosporangium jomthongense</name>
    <dbReference type="NCBI Taxonomy" id="1193683"/>
    <lineage>
        <taxon>Bacteria</taxon>
        <taxon>Bacillati</taxon>
        <taxon>Actinomycetota</taxon>
        <taxon>Actinomycetes</taxon>
        <taxon>Streptosporangiales</taxon>
        <taxon>Streptosporangiaceae</taxon>
        <taxon>Streptosporangium</taxon>
    </lineage>
</organism>
<feature type="transmembrane region" description="Helical" evidence="1">
    <location>
        <begin position="94"/>
        <end position="127"/>
    </location>
</feature>
<dbReference type="Proteomes" id="UP001595698">
    <property type="component" value="Unassembled WGS sequence"/>
</dbReference>
<sequence length="216" mass="22724">MNLTMLTRRSLSLFAAVGGWRTLAEAVASRALFLVAYLTSGRVSASALIAVVGVLAFAVARVWTDRKYWQAAGGLLVVGVSALLAGSTGRGVDFYLVGVLTSAVGGAVFLVSVLVRWPVVGLVLGAARDDRFGWRRDRARRRRYQRCTAIFLAKFALGTALMVPLYLAGQVVALGIASTLLTTPATGVCAYLSWRILRAEADPAGPGPAVTTPSPG</sequence>
<evidence type="ECO:0000256" key="1">
    <source>
        <dbReference type="SAM" id="Phobius"/>
    </source>
</evidence>
<name>A0ABV8FE06_9ACTN</name>
<feature type="transmembrane region" description="Helical" evidence="1">
    <location>
        <begin position="71"/>
        <end position="88"/>
    </location>
</feature>
<dbReference type="InterPro" id="IPR016566">
    <property type="entry name" value="UCP010219"/>
</dbReference>
<feature type="transmembrane region" description="Helical" evidence="1">
    <location>
        <begin position="34"/>
        <end position="59"/>
    </location>
</feature>
<dbReference type="RefSeq" id="WP_386196899.1">
    <property type="nucleotide sequence ID" value="NZ_JBHSBC010000058.1"/>
</dbReference>
<reference evidence="3" key="1">
    <citation type="journal article" date="2019" name="Int. J. Syst. Evol. Microbiol.">
        <title>The Global Catalogue of Microorganisms (GCM) 10K type strain sequencing project: providing services to taxonomists for standard genome sequencing and annotation.</title>
        <authorList>
            <consortium name="The Broad Institute Genomics Platform"/>
            <consortium name="The Broad Institute Genome Sequencing Center for Infectious Disease"/>
            <person name="Wu L."/>
            <person name="Ma J."/>
        </authorList>
    </citation>
    <scope>NUCLEOTIDE SEQUENCE [LARGE SCALE GENOMIC DNA]</scope>
    <source>
        <strain evidence="3">TBRC 7912</strain>
    </source>
</reference>
<dbReference type="EMBL" id="JBHSBC010000058">
    <property type="protein sequence ID" value="MFC3986574.1"/>
    <property type="molecule type" value="Genomic_DNA"/>
</dbReference>
<gene>
    <name evidence="2" type="ORF">ACFOYY_41025</name>
</gene>
<keyword evidence="1" id="KW-1133">Transmembrane helix</keyword>
<accession>A0ABV8FE06</accession>